<name>A0A0B5NLI8_BACTU</name>
<evidence type="ECO:0000313" key="4">
    <source>
        <dbReference type="Proteomes" id="UP000031876"/>
    </source>
</evidence>
<dbReference type="Proteomes" id="UP000501107">
    <property type="component" value="Plasmid unnamed3"/>
</dbReference>
<evidence type="ECO:0000313" key="5">
    <source>
        <dbReference type="Proteomes" id="UP000501107"/>
    </source>
</evidence>
<evidence type="ECO:0000313" key="1">
    <source>
        <dbReference type="EMBL" id="AJG74202.1"/>
    </source>
</evidence>
<dbReference type="EMBL" id="CP053979">
    <property type="protein sequence ID" value="QKH22743.1"/>
    <property type="molecule type" value="Genomic_DNA"/>
</dbReference>
<dbReference type="Proteomes" id="UP000031876">
    <property type="component" value="Plasmid 2"/>
</dbReference>
<dbReference type="Proteomes" id="UP001181533">
    <property type="component" value="Unassembled WGS sequence"/>
</dbReference>
<reference evidence="1 4" key="1">
    <citation type="journal article" date="2015" name="Genome Announc.">
        <title>Complete genome sequences for 35 biothreat assay-relevant bacillus species.</title>
        <authorList>
            <person name="Johnson S.L."/>
            <person name="Daligault H.E."/>
            <person name="Davenport K.W."/>
            <person name="Jaissle J."/>
            <person name="Frey K.G."/>
            <person name="Ladner J.T."/>
            <person name="Broomall S.M."/>
            <person name="Bishop-Lilly K.A."/>
            <person name="Bruce D.C."/>
            <person name="Gibbons H.S."/>
            <person name="Coyne S.R."/>
            <person name="Lo C.C."/>
            <person name="Meincke L."/>
            <person name="Munk A.C."/>
            <person name="Koroleva G.I."/>
            <person name="Rosenzweig C.N."/>
            <person name="Palacios G.F."/>
            <person name="Redden C.L."/>
            <person name="Minogue T.D."/>
            <person name="Chain P.S."/>
        </authorList>
    </citation>
    <scope>NUCLEOTIDE SEQUENCE [LARGE SCALE GENOMIC DNA]</scope>
    <source>
        <strain evidence="1 4">HD1011</strain>
        <plasmid evidence="1 4">2</plasmid>
    </source>
</reference>
<dbReference type="AlphaFoldDB" id="A0A0B5NLI8"/>
<organism evidence="3 5">
    <name type="scientific">Bacillus thuringiensis</name>
    <dbReference type="NCBI Taxonomy" id="1428"/>
    <lineage>
        <taxon>Bacteria</taxon>
        <taxon>Bacillati</taxon>
        <taxon>Bacillota</taxon>
        <taxon>Bacilli</taxon>
        <taxon>Bacillales</taxon>
        <taxon>Bacillaceae</taxon>
        <taxon>Bacillus</taxon>
        <taxon>Bacillus cereus group</taxon>
    </lineage>
</organism>
<keyword evidence="3" id="KW-0614">Plasmid</keyword>
<dbReference type="KEGG" id="btw:BF38_5818"/>
<evidence type="ECO:0000313" key="2">
    <source>
        <dbReference type="EMBL" id="MDR4174863.1"/>
    </source>
</evidence>
<dbReference type="EMBL" id="CP009334">
    <property type="protein sequence ID" value="AJG74202.1"/>
    <property type="molecule type" value="Genomic_DNA"/>
</dbReference>
<proteinExistence type="predicted"/>
<gene>
    <name evidence="1" type="ORF">BF38_5818</name>
    <name evidence="2" type="ORF">FO599_01790</name>
    <name evidence="3" type="ORF">FOC89_01785</name>
</gene>
<evidence type="ECO:0000313" key="3">
    <source>
        <dbReference type="EMBL" id="QKH22743.1"/>
    </source>
</evidence>
<reference evidence="2" key="2">
    <citation type="submission" date="2019-07" db="EMBL/GenBank/DDBJ databases">
        <title>Phylogenomic Reclassification of ATCC Bacillus Strains and Various Taxa within the Genus Bacillus.</title>
        <authorList>
            <person name="Riojas M.A."/>
            <person name="Frank A.M."/>
            <person name="Fenn S.L."/>
            <person name="King S.P."/>
            <person name="Brower S.M."/>
            <person name="Hazbon M.H."/>
        </authorList>
    </citation>
    <scope>NUCLEOTIDE SEQUENCE</scope>
    <source>
        <strain evidence="2">ATCC 35646</strain>
    </source>
</reference>
<geneLocation type="plasmid" evidence="1 4">
    <name>2</name>
</geneLocation>
<protein>
    <submittedName>
        <fullName evidence="3">Uncharacterized protein</fullName>
    </submittedName>
</protein>
<sequence length="195" mass="21639">MATATKPISFKKQVFNQLKDEVSIVTPIIGFNDEGHLTGLALTRKELVNLMNNKDTKGVVATDTTFGAVGFHFKSKASSTDALLVPNQREVNELIDFTEEESFAFITRLEGLIKKLDPKAIAYVQGNVHTINFEVSNVAFSITADQIRVLTKNGNIIVHGQGRDLTLEEVASYLHETFNLSHQDFVNLLRQAYGI</sequence>
<geneLocation type="plasmid" evidence="3 5">
    <name>unnamed3</name>
</geneLocation>
<reference evidence="3 5" key="3">
    <citation type="submission" date="2020-05" db="EMBL/GenBank/DDBJ databases">
        <title>FDA dAtabase for Regulatory Grade micrObial Sequences (FDA-ARGOS): Supporting development and validation of Infectious Disease Dx tests.</title>
        <authorList>
            <person name="Nelson B."/>
            <person name="Plummer A."/>
            <person name="Tallon L."/>
            <person name="Sadzewicz L."/>
            <person name="Zhao X."/>
            <person name="Vavikolanu K."/>
            <person name="Mehta A."/>
            <person name="Aluvathingal J."/>
            <person name="Nadendla S."/>
            <person name="Myers T."/>
            <person name="Yan Y."/>
            <person name="Sichtig H."/>
        </authorList>
    </citation>
    <scope>NUCLEOTIDE SEQUENCE [LARGE SCALE GENOMIC DNA]</scope>
    <source>
        <strain evidence="3 5">FDAARGOS_795</strain>
        <plasmid evidence="3 5">unnamed3</plasmid>
    </source>
</reference>
<accession>A0A0B5NLI8</accession>
<dbReference type="RefSeq" id="WP_000179683.1">
    <property type="nucleotide sequence ID" value="NZ_CP009334.1"/>
</dbReference>
<dbReference type="EMBL" id="VKQN01000001">
    <property type="protein sequence ID" value="MDR4174863.1"/>
    <property type="molecule type" value="Genomic_DNA"/>
</dbReference>